<dbReference type="PANTHER" id="PTHR33112">
    <property type="entry name" value="DOMAIN PROTEIN, PUTATIVE-RELATED"/>
    <property type="match status" value="1"/>
</dbReference>
<feature type="non-terminal residue" evidence="2">
    <location>
        <position position="391"/>
    </location>
</feature>
<name>A0A2J6TLE0_9HELO</name>
<gene>
    <name evidence="2" type="ORF">K444DRAFT_522202</name>
</gene>
<accession>A0A2J6TLE0</accession>
<dbReference type="InterPro" id="IPR010730">
    <property type="entry name" value="HET"/>
</dbReference>
<dbReference type="Pfam" id="PF06985">
    <property type="entry name" value="HET"/>
    <property type="match status" value="1"/>
</dbReference>
<dbReference type="OrthoDB" id="2958217at2759"/>
<dbReference type="AlphaFoldDB" id="A0A2J6TLE0"/>
<organism evidence="2 3">
    <name type="scientific">Hyaloscypha bicolor E</name>
    <dbReference type="NCBI Taxonomy" id="1095630"/>
    <lineage>
        <taxon>Eukaryota</taxon>
        <taxon>Fungi</taxon>
        <taxon>Dikarya</taxon>
        <taxon>Ascomycota</taxon>
        <taxon>Pezizomycotina</taxon>
        <taxon>Leotiomycetes</taxon>
        <taxon>Helotiales</taxon>
        <taxon>Hyaloscyphaceae</taxon>
        <taxon>Hyaloscypha</taxon>
        <taxon>Hyaloscypha bicolor</taxon>
    </lineage>
</organism>
<proteinExistence type="predicted"/>
<evidence type="ECO:0000313" key="3">
    <source>
        <dbReference type="Proteomes" id="UP000235371"/>
    </source>
</evidence>
<sequence>MKDIERKESRCSFCRLVWQTISPNATTQALRHKEVDLWLDNFAITSNGKIILRNYQVRQGPAIIQLEVSTREGTATWACFSIFTIHVLPQSPVANPKDNEFWRLLKWLDSCEECQHNVPLNEEESSRVNIHEKLQLYSKVIDVHRRRIVKAPKGCRYLALSYVWGGMNLSLLTRRSEALFEQEGSIELGQFPKTICDAIELCRELGERYLWIDSMCITQDSEDKHNQLKGMEAIYRGAVLTIVAAAGDHADVGLPGFSAEKFRFRQGLKVIQGLTLANMSPSFEQSVDLSHWNTRAWTYQERLLSRRLVIFTKDQLYFQCDHGRAQADSGLNPHDPTHVRYLNSGDATRNEAYRIELREKVNINVYAQMVKEYSSRQLSFVSDIENAFGGI</sequence>
<dbReference type="PANTHER" id="PTHR33112:SF12">
    <property type="entry name" value="HETEROKARYON INCOMPATIBILITY DOMAIN-CONTAINING PROTEIN"/>
    <property type="match status" value="1"/>
</dbReference>
<feature type="domain" description="Heterokaryon incompatibility" evidence="1">
    <location>
        <begin position="157"/>
        <end position="301"/>
    </location>
</feature>
<reference evidence="2 3" key="1">
    <citation type="submission" date="2016-04" db="EMBL/GenBank/DDBJ databases">
        <title>A degradative enzymes factory behind the ericoid mycorrhizal symbiosis.</title>
        <authorList>
            <consortium name="DOE Joint Genome Institute"/>
            <person name="Martino E."/>
            <person name="Morin E."/>
            <person name="Grelet G."/>
            <person name="Kuo A."/>
            <person name="Kohler A."/>
            <person name="Daghino S."/>
            <person name="Barry K."/>
            <person name="Choi C."/>
            <person name="Cichocki N."/>
            <person name="Clum A."/>
            <person name="Copeland A."/>
            <person name="Hainaut M."/>
            <person name="Haridas S."/>
            <person name="Labutti K."/>
            <person name="Lindquist E."/>
            <person name="Lipzen A."/>
            <person name="Khouja H.-R."/>
            <person name="Murat C."/>
            <person name="Ohm R."/>
            <person name="Olson A."/>
            <person name="Spatafora J."/>
            <person name="Veneault-Fourrey C."/>
            <person name="Henrissat B."/>
            <person name="Grigoriev I."/>
            <person name="Martin F."/>
            <person name="Perotto S."/>
        </authorList>
    </citation>
    <scope>NUCLEOTIDE SEQUENCE [LARGE SCALE GENOMIC DNA]</scope>
    <source>
        <strain evidence="2 3">E</strain>
    </source>
</reference>
<dbReference type="GeneID" id="36582270"/>
<evidence type="ECO:0000259" key="1">
    <source>
        <dbReference type="Pfam" id="PF06985"/>
    </source>
</evidence>
<keyword evidence="3" id="KW-1185">Reference proteome</keyword>
<protein>
    <submittedName>
        <fullName evidence="2">HET-domain-containing protein</fullName>
    </submittedName>
</protein>
<dbReference type="RefSeq" id="XP_024740738.1">
    <property type="nucleotide sequence ID" value="XM_024874190.1"/>
</dbReference>
<evidence type="ECO:0000313" key="2">
    <source>
        <dbReference type="EMBL" id="PMD63834.1"/>
    </source>
</evidence>
<dbReference type="STRING" id="1095630.A0A2J6TLE0"/>
<dbReference type="InParanoid" id="A0A2J6TLE0"/>
<dbReference type="Proteomes" id="UP000235371">
    <property type="component" value="Unassembled WGS sequence"/>
</dbReference>
<dbReference type="EMBL" id="KZ613779">
    <property type="protein sequence ID" value="PMD63834.1"/>
    <property type="molecule type" value="Genomic_DNA"/>
</dbReference>